<evidence type="ECO:0000313" key="1">
    <source>
        <dbReference type="EMBL" id="MBW87562.1"/>
    </source>
</evidence>
<protein>
    <submittedName>
        <fullName evidence="1">Uncharacterized protein</fullName>
    </submittedName>
</protein>
<sequence>MIAVHSNNIQWMDQIIFQKDLEEFLNNPSSRLETTDNQLVIPNLGTIIYL</sequence>
<dbReference type="AlphaFoldDB" id="A0A2P2J272"/>
<accession>A0A2P2J272</accession>
<organism evidence="1">
    <name type="scientific">Rhizophora mucronata</name>
    <name type="common">Asiatic mangrove</name>
    <dbReference type="NCBI Taxonomy" id="61149"/>
    <lineage>
        <taxon>Eukaryota</taxon>
        <taxon>Viridiplantae</taxon>
        <taxon>Streptophyta</taxon>
        <taxon>Embryophyta</taxon>
        <taxon>Tracheophyta</taxon>
        <taxon>Spermatophyta</taxon>
        <taxon>Magnoliopsida</taxon>
        <taxon>eudicotyledons</taxon>
        <taxon>Gunneridae</taxon>
        <taxon>Pentapetalae</taxon>
        <taxon>rosids</taxon>
        <taxon>fabids</taxon>
        <taxon>Malpighiales</taxon>
        <taxon>Rhizophoraceae</taxon>
        <taxon>Rhizophora</taxon>
    </lineage>
</organism>
<reference evidence="1" key="1">
    <citation type="submission" date="2018-02" db="EMBL/GenBank/DDBJ databases">
        <title>Rhizophora mucronata_Transcriptome.</title>
        <authorList>
            <person name="Meera S.P."/>
            <person name="Sreeshan A."/>
            <person name="Augustine A."/>
        </authorList>
    </citation>
    <scope>NUCLEOTIDE SEQUENCE</scope>
    <source>
        <tissue evidence="1">Leaf</tissue>
    </source>
</reference>
<dbReference type="EMBL" id="GGEC01007079">
    <property type="protein sequence ID" value="MBW87562.1"/>
    <property type="molecule type" value="Transcribed_RNA"/>
</dbReference>
<proteinExistence type="predicted"/>
<name>A0A2P2J272_RHIMU</name>